<sequence>LLETAVWTFAELAIADHLAAANEP</sequence>
<comment type="caution">
    <text evidence="1">The sequence shown here is derived from an EMBL/GenBank/DDBJ whole genome shotgun (WGS) entry which is preliminary data.</text>
</comment>
<dbReference type="AlphaFoldDB" id="A0A8S3AG13"/>
<dbReference type="Proteomes" id="UP000676336">
    <property type="component" value="Unassembled WGS sequence"/>
</dbReference>
<name>A0A8S3AG13_9BILA</name>
<accession>A0A8S3AG13</accession>
<evidence type="ECO:0000313" key="1">
    <source>
        <dbReference type="EMBL" id="CAF4730781.1"/>
    </source>
</evidence>
<dbReference type="EMBL" id="CAJOBI010132375">
    <property type="protein sequence ID" value="CAF4730781.1"/>
    <property type="molecule type" value="Genomic_DNA"/>
</dbReference>
<organism evidence="1 2">
    <name type="scientific">Rotaria magnacalcarata</name>
    <dbReference type="NCBI Taxonomy" id="392030"/>
    <lineage>
        <taxon>Eukaryota</taxon>
        <taxon>Metazoa</taxon>
        <taxon>Spiralia</taxon>
        <taxon>Gnathifera</taxon>
        <taxon>Rotifera</taxon>
        <taxon>Eurotatoria</taxon>
        <taxon>Bdelloidea</taxon>
        <taxon>Philodinida</taxon>
        <taxon>Philodinidae</taxon>
        <taxon>Rotaria</taxon>
    </lineage>
</organism>
<gene>
    <name evidence="1" type="ORF">SMN809_LOCUS44258</name>
</gene>
<proteinExistence type="predicted"/>
<feature type="non-terminal residue" evidence="1">
    <location>
        <position position="1"/>
    </location>
</feature>
<protein>
    <submittedName>
        <fullName evidence="1">Uncharacterized protein</fullName>
    </submittedName>
</protein>
<evidence type="ECO:0000313" key="2">
    <source>
        <dbReference type="Proteomes" id="UP000676336"/>
    </source>
</evidence>
<reference evidence="1" key="1">
    <citation type="submission" date="2021-02" db="EMBL/GenBank/DDBJ databases">
        <authorList>
            <person name="Nowell W R."/>
        </authorList>
    </citation>
    <scope>NUCLEOTIDE SEQUENCE</scope>
</reference>